<dbReference type="InterPro" id="IPR007312">
    <property type="entry name" value="Phosphoesterase"/>
</dbReference>
<proteinExistence type="predicted"/>
<dbReference type="Pfam" id="PF05506">
    <property type="entry name" value="PLipase_C_C"/>
    <property type="match status" value="1"/>
</dbReference>
<gene>
    <name evidence="3" type="ORF">ACKW6Q_08615</name>
</gene>
<dbReference type="EMBL" id="JBJXVJ010000001">
    <property type="protein sequence ID" value="MFN1217034.1"/>
    <property type="molecule type" value="Genomic_DNA"/>
</dbReference>
<evidence type="ECO:0000313" key="4">
    <source>
        <dbReference type="Proteomes" id="UP001634154"/>
    </source>
</evidence>
<name>A0ABW9K482_9FLAO</name>
<keyword evidence="4" id="KW-1185">Reference proteome</keyword>
<dbReference type="NCBIfam" id="TIGR03396">
    <property type="entry name" value="PC_PLC"/>
    <property type="match status" value="1"/>
</dbReference>
<evidence type="ECO:0000256" key="1">
    <source>
        <dbReference type="ARBA" id="ARBA00022801"/>
    </source>
</evidence>
<accession>A0ABW9K482</accession>
<dbReference type="InterPro" id="IPR017850">
    <property type="entry name" value="Alkaline_phosphatase_core_sf"/>
</dbReference>
<protein>
    <submittedName>
        <fullName evidence="3">Phosphocholine-specific phospholipase C</fullName>
    </submittedName>
</protein>
<keyword evidence="1" id="KW-0378">Hydrolase</keyword>
<dbReference type="Proteomes" id="UP001634154">
    <property type="component" value="Unassembled WGS sequence"/>
</dbReference>
<dbReference type="InterPro" id="IPR008475">
    <property type="entry name" value="PLipase_C_C"/>
</dbReference>
<dbReference type="RefSeq" id="WP_409356388.1">
    <property type="nucleotide sequence ID" value="NZ_JBJXVJ010000001.1"/>
</dbReference>
<evidence type="ECO:0000259" key="2">
    <source>
        <dbReference type="Pfam" id="PF05506"/>
    </source>
</evidence>
<dbReference type="Gene3D" id="3.40.720.10">
    <property type="entry name" value="Alkaline Phosphatase, subunit A"/>
    <property type="match status" value="2"/>
</dbReference>
<reference evidence="3 4" key="1">
    <citation type="submission" date="2024-12" db="EMBL/GenBank/DDBJ databases">
        <title>Draft genome sequence of Chryseobacterium kwangjuense AG447.</title>
        <authorList>
            <person name="Cheptsov V.S."/>
            <person name="Belov A."/>
            <person name="Zavarzina A.G."/>
        </authorList>
    </citation>
    <scope>NUCLEOTIDE SEQUENCE [LARGE SCALE GENOMIC DNA]</scope>
    <source>
        <strain evidence="3 4">AG447</strain>
    </source>
</reference>
<dbReference type="Pfam" id="PF04185">
    <property type="entry name" value="Phosphoesterase"/>
    <property type="match status" value="2"/>
</dbReference>
<dbReference type="PANTHER" id="PTHR31956">
    <property type="entry name" value="NON-SPECIFIC PHOSPHOLIPASE C4-RELATED"/>
    <property type="match status" value="1"/>
</dbReference>
<organism evidence="3 4">
    <name type="scientific">Chryseobacterium kwangjuense</name>
    <dbReference type="NCBI Taxonomy" id="267125"/>
    <lineage>
        <taxon>Bacteria</taxon>
        <taxon>Pseudomonadati</taxon>
        <taxon>Bacteroidota</taxon>
        <taxon>Flavobacteriia</taxon>
        <taxon>Flavobacteriales</taxon>
        <taxon>Weeksellaceae</taxon>
        <taxon>Chryseobacterium group</taxon>
        <taxon>Chryseobacterium</taxon>
    </lineage>
</organism>
<dbReference type="PANTHER" id="PTHR31956:SF1">
    <property type="entry name" value="NON-SPECIFIC PHOSPHOLIPASE C1"/>
    <property type="match status" value="1"/>
</dbReference>
<feature type="domain" description="Bacterial phospholipase C C-terminal" evidence="2">
    <location>
        <begin position="606"/>
        <end position="686"/>
    </location>
</feature>
<dbReference type="InterPro" id="IPR017767">
    <property type="entry name" value="PC-PLC"/>
</dbReference>
<sequence length="780" mass="90101">MNRREFLEKSSLLLAGLGTSSVLHPAILKALAIEPAALSTFYDAEHVVILMQENRSFDHAFGALKGVRGFLDKRAFVKQDGHSVFFQKDDSGKYASPARLDLRNTKSTWMSSLPHSWGDQQKALNKGKYDQWLQFKASGNKDYKNIPLTLGYYNREDLPFYYQLADAFTIFDQYFCSSLTGTTPNRLFHWSGTLREQQNGKVKANVYNENIDYDKAKQAHWKSFPEILEEQNVSWKIYQNEISLPKGMSGEQEAWLSNFTDNPIEWFSKFNVKFSKGYYQNIPKIIAYLKEEMGKKPEQKKRFETLIAELEEDKSQYTPENYAQLSQLEKNLHEKAFTTNINDPDYWNLEIGNDENGERLVVPKGDVLFQFRKDVEDKKLPLVSWLVAPEHFSDHPGSPWYGAWYISEVLNILTKDPETWKKTIFIINYDENDGYFDHVLPFAPPMNPSQPVDMNGKEGVEYVDKSQEYMSVLPLKDHERIEGTVGLGYRVPMIIASPWTKGGFVNSEVSDHTSVLQFLEKFIHKKFSKDVKVNNISDWRRAVCGDLTSAFNSSDTKAPKMDYLDQKDYAKTINAAKTKPVPDLKWHAEDEISDRLLDLQERGTKPSHALPYYFHVNFGNGKIRMTNLKDAGVPLLIYDRTQFNSKDYHFSYALYAKQELSHAVNPGKYDQEVFGPNGFFRKFSGNNHPEIEVQFISNGTKNEAELIFKTKKGNISVIFEDLYEKSKKTLSLQHSEEKIRLDLNKNKGWYDVKITFNDQLWHFAGRVETGKVSISDPHWM</sequence>
<evidence type="ECO:0000313" key="3">
    <source>
        <dbReference type="EMBL" id="MFN1217034.1"/>
    </source>
</evidence>
<comment type="caution">
    <text evidence="3">The sequence shown here is derived from an EMBL/GenBank/DDBJ whole genome shotgun (WGS) entry which is preliminary data.</text>
</comment>